<reference evidence="1 2" key="1">
    <citation type="submission" date="2018-04" db="EMBL/GenBank/DDBJ databases">
        <title>Genomic Encyclopedia of Archaeal and Bacterial Type Strains, Phase II (KMG-II): from individual species to whole genera.</title>
        <authorList>
            <person name="Goeker M."/>
        </authorList>
    </citation>
    <scope>NUCLEOTIDE SEQUENCE [LARGE SCALE GENOMIC DNA]</scope>
    <source>
        <strain evidence="1 2">DSM 100162</strain>
    </source>
</reference>
<comment type="caution">
    <text evidence="1">The sequence shown here is derived from an EMBL/GenBank/DDBJ whole genome shotgun (WGS) entry which is preliminary data.</text>
</comment>
<keyword evidence="2" id="KW-1185">Reference proteome</keyword>
<evidence type="ECO:0000313" key="2">
    <source>
        <dbReference type="Proteomes" id="UP000244225"/>
    </source>
</evidence>
<dbReference type="OrthoDB" id="1489458at2"/>
<gene>
    <name evidence="1" type="ORF">C8N40_110137</name>
</gene>
<proteinExistence type="predicted"/>
<dbReference type="EMBL" id="QBKI01000010">
    <property type="protein sequence ID" value="PTX14708.1"/>
    <property type="molecule type" value="Genomic_DNA"/>
</dbReference>
<evidence type="ECO:0000313" key="1">
    <source>
        <dbReference type="EMBL" id="PTX14708.1"/>
    </source>
</evidence>
<sequence length="1340" mass="152090">MADQLTPQFDVLPHGIVVKGNKVFAAFKMVVSFLELSGGIADLTDAVWSKAVKLVNEQKWQYQVAPQGIDFRLFIRPIQSNTLDSDYQRLLFLIKQNGGEPKESESFHLGYRLTQNRMKNSFDFFKGASFFIPNPPATAATKPIIQFEYPTGSAAAGRPVDYGRFFSEARTFSNSLNVQGATSNAYNKLNFSAVYASLLDEPLAAEVQYGLIREFLIEMGQFPDKEGDTLYDIYCNGIQTNKSFVLQKKIIGGKAKYYHGLSKRFFTALDFDSVRYETEDPYKKQLEQKHLHPDGIYIIAVYKEDSNGIKDPFNAPETPEIKGFNTLVRYRYNKKDLIYSLSLHDKLLTFPNAGSLTKKSQSGYLAARSEMHIKNAAVRNNVLLSWRGDHLIVNRVAGTQQQDIDKETEQKGGDMKTEVDYCAEDQFVQKNLMKGKETLAVGSQAQLLSGISYEFLFRSVSSTHHYFPYKAEVAPPDAESTLTVEDIVVEATPLLSPIDFSVHQVEKIPIASPSIIGRRNYTGNTETVDQHNHLVLLKTASNTTEWRYIYPPQIKRENFRIMGGQTVEALTQTHLREEKVTLPNFVTRCQRLDHRMQQKIYRLHIPGVPIPYLADLRGKDLYIMPSDFFTSMYIKPGKVPAYIYRNNYPFYDQTEPVTLQAKAIGSVNQIVFTGHSGNKLVFDKLYDGIYNFDVYVVDDSFSASAPNLMKYNAAPVRVSIVNKPVPPNLKGNPTTDIIRSDNSSIRNFWYFPIAAAKETHSWKSIKYLEENMVLQLRHENVDELLNQQYESSFRSTLLRKEYPYELFLTQQSSIDVRKRSGLFPYIYPEQLMLKYSIPTKLSGSGIFFQLKLNEQSTLEAFYDQTAGGSLRLGDEEVKGNEFTLQIIFEPSEHCYYVVKDGTRWQKLSQLIHPELSVVDLQLPPEVLPFVVLDGTGNISLERSGRYIFIANLGHPYACIKRVKLFGSSIFQAYFPGASTEYDIGTEGTIFSLAIPNNSQPTAPKVDVDILLKHQIDLGWSEPRSVNLKENITESLVRLTVQEDFMTEGKNQLGIVLSKVNAVAGDKDPYVSRIGEDITKLTSTDWSNDTLRSLLDLSEKDPALNKYFTDKLLYCQINQGVYEVLRCTPYYNTELRKWQVVLPLKFFQGSEVMFLKLVCLKIAPGKNPPTGNYTPHNPFKDTTGTNLSSFSDAVQLPVYTRKIIRVTRKKQGGRTTFTIRVNSKSRHIKKIYFLMMLKENPTGFLLNLKDSTHIDKLSSLVSFTVVPSAEGTPKKGKILAFNSTEDVTVYREDCYSLLVLECEIHDNAGNLPTHKSFDVPENPFFEMKGVRVINLAEFKVN</sequence>
<dbReference type="Proteomes" id="UP000244225">
    <property type="component" value="Unassembled WGS sequence"/>
</dbReference>
<accession>A0A2T5YDW3</accession>
<name>A0A2T5YDW3_9BACT</name>
<protein>
    <submittedName>
        <fullName evidence="1">Uncharacterized protein</fullName>
    </submittedName>
</protein>
<organism evidence="1 2">
    <name type="scientific">Pontibacter mucosus</name>
    <dbReference type="NCBI Taxonomy" id="1649266"/>
    <lineage>
        <taxon>Bacteria</taxon>
        <taxon>Pseudomonadati</taxon>
        <taxon>Bacteroidota</taxon>
        <taxon>Cytophagia</taxon>
        <taxon>Cytophagales</taxon>
        <taxon>Hymenobacteraceae</taxon>
        <taxon>Pontibacter</taxon>
    </lineage>
</organism>
<dbReference type="RefSeq" id="WP_108213226.1">
    <property type="nucleotide sequence ID" value="NZ_QBKI01000010.1"/>
</dbReference>